<dbReference type="Proteomes" id="UP000799291">
    <property type="component" value="Unassembled WGS sequence"/>
</dbReference>
<sequence>MTRKPQQTSPSLNPPSSFPFSLSQPPSLVHTPSIPRTTTSTNPPTPTSDGINCPTVPTPPSPVIPFHVIVNSICRIANAWITKSNNACKYLCRGPSGDNRGPACGRRGR</sequence>
<feature type="compositionally biased region" description="Low complexity" evidence="1">
    <location>
        <begin position="18"/>
        <end position="42"/>
    </location>
</feature>
<evidence type="ECO:0000313" key="2">
    <source>
        <dbReference type="EMBL" id="KAF2680882.1"/>
    </source>
</evidence>
<name>A0A6G1IRM7_9PLEO</name>
<gene>
    <name evidence="2" type="ORF">K458DRAFT_421224</name>
</gene>
<evidence type="ECO:0000256" key="1">
    <source>
        <dbReference type="SAM" id="MobiDB-lite"/>
    </source>
</evidence>
<evidence type="ECO:0000313" key="3">
    <source>
        <dbReference type="Proteomes" id="UP000799291"/>
    </source>
</evidence>
<dbReference type="AlphaFoldDB" id="A0A6G1IRM7"/>
<dbReference type="EMBL" id="MU005594">
    <property type="protein sequence ID" value="KAF2680882.1"/>
    <property type="molecule type" value="Genomic_DNA"/>
</dbReference>
<feature type="region of interest" description="Disordered" evidence="1">
    <location>
        <begin position="1"/>
        <end position="57"/>
    </location>
</feature>
<reference evidence="2" key="1">
    <citation type="journal article" date="2020" name="Stud. Mycol.">
        <title>101 Dothideomycetes genomes: a test case for predicting lifestyles and emergence of pathogens.</title>
        <authorList>
            <person name="Haridas S."/>
            <person name="Albert R."/>
            <person name="Binder M."/>
            <person name="Bloem J."/>
            <person name="Labutti K."/>
            <person name="Salamov A."/>
            <person name="Andreopoulos B."/>
            <person name="Baker S."/>
            <person name="Barry K."/>
            <person name="Bills G."/>
            <person name="Bluhm B."/>
            <person name="Cannon C."/>
            <person name="Castanera R."/>
            <person name="Culley D."/>
            <person name="Daum C."/>
            <person name="Ezra D."/>
            <person name="Gonzalez J."/>
            <person name="Henrissat B."/>
            <person name="Kuo A."/>
            <person name="Liang C."/>
            <person name="Lipzen A."/>
            <person name="Lutzoni F."/>
            <person name="Magnuson J."/>
            <person name="Mondo S."/>
            <person name="Nolan M."/>
            <person name="Ohm R."/>
            <person name="Pangilinan J."/>
            <person name="Park H.-J."/>
            <person name="Ramirez L."/>
            <person name="Alfaro M."/>
            <person name="Sun H."/>
            <person name="Tritt A."/>
            <person name="Yoshinaga Y."/>
            <person name="Zwiers L.-H."/>
            <person name="Turgeon B."/>
            <person name="Goodwin S."/>
            <person name="Spatafora J."/>
            <person name="Crous P."/>
            <person name="Grigoriev I."/>
        </authorList>
    </citation>
    <scope>NUCLEOTIDE SEQUENCE</scope>
    <source>
        <strain evidence="2">CBS 122367</strain>
    </source>
</reference>
<organism evidence="2 3">
    <name type="scientific">Lentithecium fluviatile CBS 122367</name>
    <dbReference type="NCBI Taxonomy" id="1168545"/>
    <lineage>
        <taxon>Eukaryota</taxon>
        <taxon>Fungi</taxon>
        <taxon>Dikarya</taxon>
        <taxon>Ascomycota</taxon>
        <taxon>Pezizomycotina</taxon>
        <taxon>Dothideomycetes</taxon>
        <taxon>Pleosporomycetidae</taxon>
        <taxon>Pleosporales</taxon>
        <taxon>Massarineae</taxon>
        <taxon>Lentitheciaceae</taxon>
        <taxon>Lentithecium</taxon>
    </lineage>
</organism>
<keyword evidence="3" id="KW-1185">Reference proteome</keyword>
<protein>
    <submittedName>
        <fullName evidence="2">Uncharacterized protein</fullName>
    </submittedName>
</protein>
<accession>A0A6G1IRM7</accession>
<proteinExistence type="predicted"/>